<organism evidence="2 3">
    <name type="scientific">Elysia crispata</name>
    <name type="common">lettuce slug</name>
    <dbReference type="NCBI Taxonomy" id="231223"/>
    <lineage>
        <taxon>Eukaryota</taxon>
        <taxon>Metazoa</taxon>
        <taxon>Spiralia</taxon>
        <taxon>Lophotrochozoa</taxon>
        <taxon>Mollusca</taxon>
        <taxon>Gastropoda</taxon>
        <taxon>Heterobranchia</taxon>
        <taxon>Euthyneura</taxon>
        <taxon>Panpulmonata</taxon>
        <taxon>Sacoglossa</taxon>
        <taxon>Placobranchoidea</taxon>
        <taxon>Plakobranchidae</taxon>
        <taxon>Elysia</taxon>
    </lineage>
</organism>
<sequence length="99" mass="11010">MAPHRVTSPRKKIYPNQIHGHDSRSCERPSRWTANGQDLSRLKRNPVPGLSQFDPPSPLPVWQACHSVPRPGQAATASFTAVLFQDKLSPLLLSSLFLN</sequence>
<comment type="caution">
    <text evidence="2">The sequence shown here is derived from an EMBL/GenBank/DDBJ whole genome shotgun (WGS) entry which is preliminary data.</text>
</comment>
<dbReference type="EMBL" id="JAWDGP010003589">
    <property type="protein sequence ID" value="KAK3772840.1"/>
    <property type="molecule type" value="Genomic_DNA"/>
</dbReference>
<dbReference type="Proteomes" id="UP001283361">
    <property type="component" value="Unassembled WGS sequence"/>
</dbReference>
<keyword evidence="3" id="KW-1185">Reference proteome</keyword>
<dbReference type="AlphaFoldDB" id="A0AAE0ZP37"/>
<evidence type="ECO:0000256" key="1">
    <source>
        <dbReference type="SAM" id="MobiDB-lite"/>
    </source>
</evidence>
<reference evidence="2" key="1">
    <citation type="journal article" date="2023" name="G3 (Bethesda)">
        <title>A reference genome for the long-term kleptoplast-retaining sea slug Elysia crispata morphotype clarki.</title>
        <authorList>
            <person name="Eastman K.E."/>
            <person name="Pendleton A.L."/>
            <person name="Shaikh M.A."/>
            <person name="Suttiyut T."/>
            <person name="Ogas R."/>
            <person name="Tomko P."/>
            <person name="Gavelis G."/>
            <person name="Widhalm J.R."/>
            <person name="Wisecaver J.H."/>
        </authorList>
    </citation>
    <scope>NUCLEOTIDE SEQUENCE</scope>
    <source>
        <strain evidence="2">ECLA1</strain>
    </source>
</reference>
<proteinExistence type="predicted"/>
<accession>A0AAE0ZP37</accession>
<evidence type="ECO:0000313" key="3">
    <source>
        <dbReference type="Proteomes" id="UP001283361"/>
    </source>
</evidence>
<gene>
    <name evidence="2" type="ORF">RRG08_017404</name>
</gene>
<name>A0AAE0ZP37_9GAST</name>
<feature type="region of interest" description="Disordered" evidence="1">
    <location>
        <begin position="1"/>
        <end position="53"/>
    </location>
</feature>
<evidence type="ECO:0000313" key="2">
    <source>
        <dbReference type="EMBL" id="KAK3772840.1"/>
    </source>
</evidence>
<protein>
    <submittedName>
        <fullName evidence="2">Uncharacterized protein</fullName>
    </submittedName>
</protein>
<feature type="compositionally biased region" description="Basic and acidic residues" evidence="1">
    <location>
        <begin position="19"/>
        <end position="30"/>
    </location>
</feature>